<evidence type="ECO:0000313" key="9">
    <source>
        <dbReference type="EMBL" id="KAG0671984.1"/>
    </source>
</evidence>
<reference evidence="9 10" key="1">
    <citation type="submission" date="2020-11" db="EMBL/GenBank/DDBJ databases">
        <title>Kefir isolates.</title>
        <authorList>
            <person name="Marcisauskas S."/>
            <person name="Kim Y."/>
            <person name="Blasche S."/>
        </authorList>
    </citation>
    <scope>NUCLEOTIDE SEQUENCE [LARGE SCALE GENOMIC DNA]</scope>
    <source>
        <strain evidence="9 10">OG2</strain>
    </source>
</reference>
<organism evidence="9 10">
    <name type="scientific">Maudiozyma exigua</name>
    <name type="common">Yeast</name>
    <name type="synonym">Kazachstania exigua</name>
    <dbReference type="NCBI Taxonomy" id="34358"/>
    <lineage>
        <taxon>Eukaryota</taxon>
        <taxon>Fungi</taxon>
        <taxon>Dikarya</taxon>
        <taxon>Ascomycota</taxon>
        <taxon>Saccharomycotina</taxon>
        <taxon>Saccharomycetes</taxon>
        <taxon>Saccharomycetales</taxon>
        <taxon>Saccharomycetaceae</taxon>
        <taxon>Maudiozyma</taxon>
    </lineage>
</organism>
<protein>
    <recommendedName>
        <fullName evidence="6">Pre-mRNA-splicing factor CWC22</fullName>
    </recommendedName>
</protein>
<evidence type="ECO:0000256" key="2">
    <source>
        <dbReference type="ARBA" id="ARBA00006856"/>
    </source>
</evidence>
<evidence type="ECO:0000256" key="6">
    <source>
        <dbReference type="ARBA" id="ARBA00040804"/>
    </source>
</evidence>
<feature type="region of interest" description="Disordered" evidence="7">
    <location>
        <begin position="504"/>
        <end position="588"/>
    </location>
</feature>
<feature type="compositionally biased region" description="Acidic residues" evidence="7">
    <location>
        <begin position="506"/>
        <end position="527"/>
    </location>
</feature>
<feature type="domain" description="MI" evidence="8">
    <location>
        <begin position="308"/>
        <end position="424"/>
    </location>
</feature>
<comment type="caution">
    <text evidence="9">The sequence shown here is derived from an EMBL/GenBank/DDBJ whole genome shotgun (WGS) entry which is preliminary data.</text>
</comment>
<dbReference type="InterPro" id="IPR050781">
    <property type="entry name" value="CWC22_splicing_factor"/>
</dbReference>
<dbReference type="SUPFAM" id="SSF48371">
    <property type="entry name" value="ARM repeat"/>
    <property type="match status" value="1"/>
</dbReference>
<comment type="similarity">
    <text evidence="2">Belongs to the CWC22 family.</text>
</comment>
<evidence type="ECO:0000256" key="1">
    <source>
        <dbReference type="ARBA" id="ARBA00004123"/>
    </source>
</evidence>
<proteinExistence type="inferred from homology"/>
<gene>
    <name evidence="9" type="primary">CWC22</name>
    <name evidence="9" type="ORF">C6P45_004453</name>
</gene>
<dbReference type="Proteomes" id="UP000750334">
    <property type="component" value="Unassembled WGS sequence"/>
</dbReference>
<dbReference type="InterPro" id="IPR003891">
    <property type="entry name" value="Initiation_fac_eIF4g_MI"/>
</dbReference>
<comment type="subcellular location">
    <subcellularLocation>
        <location evidence="1">Nucleus</location>
    </subcellularLocation>
</comment>
<dbReference type="EMBL" id="PUHR01000006">
    <property type="protein sequence ID" value="KAG0671984.1"/>
    <property type="molecule type" value="Genomic_DNA"/>
</dbReference>
<evidence type="ECO:0000256" key="7">
    <source>
        <dbReference type="SAM" id="MobiDB-lite"/>
    </source>
</evidence>
<evidence type="ECO:0000256" key="4">
    <source>
        <dbReference type="ARBA" id="ARBA00023187"/>
    </source>
</evidence>
<dbReference type="PANTHER" id="PTHR18034:SF3">
    <property type="entry name" value="PRE-MRNA-SPLICING FACTOR CWC22 HOMOLOG"/>
    <property type="match status" value="1"/>
</dbReference>
<dbReference type="InterPro" id="IPR016024">
    <property type="entry name" value="ARM-type_fold"/>
</dbReference>
<keyword evidence="3" id="KW-0507">mRNA processing</keyword>
<dbReference type="GO" id="GO:0000398">
    <property type="term" value="P:mRNA splicing, via spliceosome"/>
    <property type="evidence" value="ECO:0007669"/>
    <property type="project" value="TreeGrafter"/>
</dbReference>
<dbReference type="Gene3D" id="1.25.40.180">
    <property type="match status" value="1"/>
</dbReference>
<dbReference type="PROSITE" id="PS51366">
    <property type="entry name" value="MI"/>
    <property type="match status" value="1"/>
</dbReference>
<evidence type="ECO:0000256" key="3">
    <source>
        <dbReference type="ARBA" id="ARBA00022664"/>
    </source>
</evidence>
<dbReference type="SMART" id="SM00544">
    <property type="entry name" value="MA3"/>
    <property type="match status" value="1"/>
</dbReference>
<keyword evidence="10" id="KW-1185">Reference proteome</keyword>
<sequence length="588" mass="69183">MQSKDAGISVEKQRAEWSSIRKYLTNVLENIHNVDSLDTYKRIFDVNIVFGKNILIHLILTGHYDPMKLTLLVSNINVDYPEFGKSLVSECLRRFVLYFKKNHYNDCYEMLLLLSQLYNYDTVHLVVILYMLQSMSEEIEAKNVSIQRQEISISLICVTLMNCGKKLLEASEELHNQLLDQLRELLQIDNKLSSRVCHEIEEVIEARQQHYKDVPMQKLLARPFHLDNDEDDWTEHAILIFIDSDFLSVPPNFKLNNFNPCDNYAELLKHYNLLHKIVTNRVTNIERIKESNTETVLVHNMTDSEATEFKKKIYLTLKSSLSGDEAAHKLLKLRVPDHDKHSVADIIERSLIQETTYSKFYGLIAERLLEAHKSWLEAFREIFYKRLETLDELEPNGIRNSGKFWGHLLSTDLIGFEILSKITMTETGSTAPLRIFVKFIFQEIVFEIGINELRARLDEEYIQPYLSGIFPKEEPDDIRYSINYFTAINLGILTEGMRRELQKLEEENETSSDENEEEVEEEEEEEEHIIPKREEMAQVIRQSRYQPHQIKENFVRDTKRRRSITPPRRQANNKRRRSVTPPRRTQRG</sequence>
<dbReference type="OrthoDB" id="3938623at2759"/>
<feature type="compositionally biased region" description="Basic residues" evidence="7">
    <location>
        <begin position="571"/>
        <end position="588"/>
    </location>
</feature>
<dbReference type="GO" id="GO:0003723">
    <property type="term" value="F:RNA binding"/>
    <property type="evidence" value="ECO:0007669"/>
    <property type="project" value="TreeGrafter"/>
</dbReference>
<dbReference type="AlphaFoldDB" id="A0A9P6WEI4"/>
<dbReference type="Pfam" id="PF02847">
    <property type="entry name" value="MA3"/>
    <property type="match status" value="1"/>
</dbReference>
<evidence type="ECO:0000256" key="5">
    <source>
        <dbReference type="ARBA" id="ARBA00023242"/>
    </source>
</evidence>
<evidence type="ECO:0000259" key="8">
    <source>
        <dbReference type="PROSITE" id="PS51366"/>
    </source>
</evidence>
<name>A0A9P6WEI4_MAUEX</name>
<keyword evidence="5" id="KW-0539">Nucleus</keyword>
<dbReference type="PANTHER" id="PTHR18034">
    <property type="entry name" value="CELL CYCLE CONTROL PROTEIN CWF22-RELATED"/>
    <property type="match status" value="1"/>
</dbReference>
<evidence type="ECO:0000313" key="10">
    <source>
        <dbReference type="Proteomes" id="UP000750334"/>
    </source>
</evidence>
<keyword evidence="4" id="KW-0508">mRNA splicing</keyword>
<dbReference type="GO" id="GO:0071013">
    <property type="term" value="C:catalytic step 2 spliceosome"/>
    <property type="evidence" value="ECO:0007669"/>
    <property type="project" value="TreeGrafter"/>
</dbReference>
<accession>A0A9P6WEI4</accession>